<gene>
    <name evidence="1" type="ORF">C8F04DRAFT_1185153</name>
</gene>
<name>A0AAD6STH1_9AGAR</name>
<protein>
    <recommendedName>
        <fullName evidence="3">F-box domain-containing protein</fullName>
    </recommendedName>
</protein>
<proteinExistence type="predicted"/>
<sequence length="350" mass="39164">MPPPESIVVPAAHPDYATASDLPLELWAKCICALILDGSLSPKHSAEMRGFVACVCKEWHSRVYTMSEFWSTITIFKSVPIDRLDFVLSKCASGPIHIKLHLRDVRSILGKPPTVWNVALMLDAIFEKITPYSTRWTTFQLITENPFVFRRVHHLCKSLPADSLSNLHMAYIYTPGYSAPIHPLDTYLLPFQAYPWFGDKLDKIRTLNFFCASVNWSAFGTFQDLQELELSDFFCLESIAPGLLPTILNGAPQLRALTIGALREFALPTGYLLTSTSLRVLDVEFYRPAFVGGLLSAFHLPNLSTLVVRQVYSNVPLLLACYAETPATRLDTLYGRFIQSVLQLGLGAAF</sequence>
<accession>A0AAD6STH1</accession>
<evidence type="ECO:0000313" key="2">
    <source>
        <dbReference type="Proteomes" id="UP001218188"/>
    </source>
</evidence>
<evidence type="ECO:0000313" key="1">
    <source>
        <dbReference type="EMBL" id="KAJ7032305.1"/>
    </source>
</evidence>
<organism evidence="1 2">
    <name type="scientific">Mycena alexandri</name>
    <dbReference type="NCBI Taxonomy" id="1745969"/>
    <lineage>
        <taxon>Eukaryota</taxon>
        <taxon>Fungi</taxon>
        <taxon>Dikarya</taxon>
        <taxon>Basidiomycota</taxon>
        <taxon>Agaricomycotina</taxon>
        <taxon>Agaricomycetes</taxon>
        <taxon>Agaricomycetidae</taxon>
        <taxon>Agaricales</taxon>
        <taxon>Marasmiineae</taxon>
        <taxon>Mycenaceae</taxon>
        <taxon>Mycena</taxon>
    </lineage>
</organism>
<reference evidence="1" key="1">
    <citation type="submission" date="2023-03" db="EMBL/GenBank/DDBJ databases">
        <title>Massive genome expansion in bonnet fungi (Mycena s.s.) driven by repeated elements and novel gene families across ecological guilds.</title>
        <authorList>
            <consortium name="Lawrence Berkeley National Laboratory"/>
            <person name="Harder C.B."/>
            <person name="Miyauchi S."/>
            <person name="Viragh M."/>
            <person name="Kuo A."/>
            <person name="Thoen E."/>
            <person name="Andreopoulos B."/>
            <person name="Lu D."/>
            <person name="Skrede I."/>
            <person name="Drula E."/>
            <person name="Henrissat B."/>
            <person name="Morin E."/>
            <person name="Kohler A."/>
            <person name="Barry K."/>
            <person name="LaButti K."/>
            <person name="Morin E."/>
            <person name="Salamov A."/>
            <person name="Lipzen A."/>
            <person name="Mereny Z."/>
            <person name="Hegedus B."/>
            <person name="Baldrian P."/>
            <person name="Stursova M."/>
            <person name="Weitz H."/>
            <person name="Taylor A."/>
            <person name="Grigoriev I.V."/>
            <person name="Nagy L.G."/>
            <person name="Martin F."/>
            <person name="Kauserud H."/>
        </authorList>
    </citation>
    <scope>NUCLEOTIDE SEQUENCE</scope>
    <source>
        <strain evidence="1">CBHHK200</strain>
    </source>
</reference>
<comment type="caution">
    <text evidence="1">The sequence shown here is derived from an EMBL/GenBank/DDBJ whole genome shotgun (WGS) entry which is preliminary data.</text>
</comment>
<dbReference type="EMBL" id="JARJCM010000074">
    <property type="protein sequence ID" value="KAJ7032305.1"/>
    <property type="molecule type" value="Genomic_DNA"/>
</dbReference>
<keyword evidence="2" id="KW-1185">Reference proteome</keyword>
<dbReference type="Proteomes" id="UP001218188">
    <property type="component" value="Unassembled WGS sequence"/>
</dbReference>
<evidence type="ECO:0008006" key="3">
    <source>
        <dbReference type="Google" id="ProtNLM"/>
    </source>
</evidence>
<dbReference type="AlphaFoldDB" id="A0AAD6STH1"/>
<dbReference type="SUPFAM" id="SSF52047">
    <property type="entry name" value="RNI-like"/>
    <property type="match status" value="1"/>
</dbReference>